<proteinExistence type="predicted"/>
<evidence type="ECO:0000313" key="1">
    <source>
        <dbReference type="EMBL" id="CAI9179504.1"/>
    </source>
</evidence>
<dbReference type="EMBL" id="OX459945">
    <property type="protein sequence ID" value="CAI9179504.1"/>
    <property type="molecule type" value="Genomic_DNA"/>
</dbReference>
<keyword evidence="2" id="KW-1185">Reference proteome</keyword>
<evidence type="ECO:0000313" key="2">
    <source>
        <dbReference type="Proteomes" id="UP001176941"/>
    </source>
</evidence>
<gene>
    <name evidence="1" type="ORF">MRATA1EN1_LOCUS28466</name>
</gene>
<accession>A0ABN9A6F3</accession>
<name>A0ABN9A6F3_RANTA</name>
<reference evidence="1" key="1">
    <citation type="submission" date="2023-04" db="EMBL/GenBank/DDBJ databases">
        <authorList>
            <consortium name="ELIXIR-Norway"/>
        </authorList>
    </citation>
    <scope>NUCLEOTIDE SEQUENCE [LARGE SCALE GENOMIC DNA]</scope>
</reference>
<dbReference type="Proteomes" id="UP001176941">
    <property type="component" value="Chromosome 9"/>
</dbReference>
<organism evidence="1 2">
    <name type="scientific">Rangifer tarandus platyrhynchus</name>
    <name type="common">Svalbard reindeer</name>
    <dbReference type="NCBI Taxonomy" id="3082113"/>
    <lineage>
        <taxon>Eukaryota</taxon>
        <taxon>Metazoa</taxon>
        <taxon>Chordata</taxon>
        <taxon>Craniata</taxon>
        <taxon>Vertebrata</taxon>
        <taxon>Euteleostomi</taxon>
        <taxon>Mammalia</taxon>
        <taxon>Eutheria</taxon>
        <taxon>Laurasiatheria</taxon>
        <taxon>Artiodactyla</taxon>
        <taxon>Ruminantia</taxon>
        <taxon>Pecora</taxon>
        <taxon>Cervidae</taxon>
        <taxon>Odocoileinae</taxon>
        <taxon>Rangifer</taxon>
    </lineage>
</organism>
<protein>
    <submittedName>
        <fullName evidence="1">Uncharacterized protein</fullName>
    </submittedName>
</protein>
<sequence>MQWYEVEDVPCGVPCWEKGTAVSVWTVAHPHLRSLPGLCPSLPRLRFCNPDASERTPPPGQWGPIELAEAANRGPRGRSRVTWLAGGVVPAVAWHAAGLETARGGIRWVSSAGGGV</sequence>